<evidence type="ECO:0000259" key="7">
    <source>
        <dbReference type="SMART" id="SM00272"/>
    </source>
</evidence>
<keyword evidence="9" id="KW-1185">Reference proteome</keyword>
<dbReference type="Pfam" id="PF00322">
    <property type="entry name" value="Endothelin"/>
    <property type="match status" value="1"/>
</dbReference>
<feature type="domain" description="Endothelin-like toxin" evidence="7">
    <location>
        <begin position="52"/>
        <end position="73"/>
    </location>
</feature>
<dbReference type="GO" id="GO:0019229">
    <property type="term" value="P:regulation of vasoconstriction"/>
    <property type="evidence" value="ECO:0007669"/>
    <property type="project" value="InterPro"/>
</dbReference>
<dbReference type="Ensembl" id="ENSGMOT00000054955.1">
    <property type="protein sequence ID" value="ENSGMOP00000041970.1"/>
    <property type="gene ID" value="ENSGMOG00000034660.1"/>
</dbReference>
<reference evidence="8" key="2">
    <citation type="submission" date="2025-09" db="UniProtKB">
        <authorList>
            <consortium name="Ensembl"/>
        </authorList>
    </citation>
    <scope>IDENTIFICATION</scope>
</reference>
<reference evidence="8" key="1">
    <citation type="submission" date="2025-08" db="UniProtKB">
        <authorList>
            <consortium name="Ensembl"/>
        </authorList>
    </citation>
    <scope>IDENTIFICATION</scope>
</reference>
<dbReference type="PANTHER" id="PTHR13874">
    <property type="entry name" value="ENDOTHELIN"/>
    <property type="match status" value="1"/>
</dbReference>
<dbReference type="GO" id="GO:0005615">
    <property type="term" value="C:extracellular space"/>
    <property type="evidence" value="ECO:0007669"/>
    <property type="project" value="TreeGrafter"/>
</dbReference>
<dbReference type="GO" id="GO:0005179">
    <property type="term" value="F:hormone activity"/>
    <property type="evidence" value="ECO:0007669"/>
    <property type="project" value="TreeGrafter"/>
</dbReference>
<feature type="compositionally biased region" description="Basic and acidic residues" evidence="6">
    <location>
        <begin position="179"/>
        <end position="188"/>
    </location>
</feature>
<dbReference type="PROSITE" id="PS00270">
    <property type="entry name" value="ENDOTHELIN"/>
    <property type="match status" value="2"/>
</dbReference>
<dbReference type="InterPro" id="IPR020475">
    <property type="entry name" value="Endothelin"/>
</dbReference>
<dbReference type="GO" id="GO:0006874">
    <property type="term" value="P:intracellular calcium ion homeostasis"/>
    <property type="evidence" value="ECO:0007669"/>
    <property type="project" value="TreeGrafter"/>
</dbReference>
<evidence type="ECO:0000256" key="2">
    <source>
        <dbReference type="ARBA" id="ARBA00010959"/>
    </source>
</evidence>
<evidence type="ECO:0000256" key="6">
    <source>
        <dbReference type="SAM" id="MobiDB-lite"/>
    </source>
</evidence>
<dbReference type="SMART" id="SM00272">
    <property type="entry name" value="END"/>
    <property type="match status" value="2"/>
</dbReference>
<dbReference type="GO" id="GO:0014826">
    <property type="term" value="P:vein smooth muscle contraction"/>
    <property type="evidence" value="ECO:0007669"/>
    <property type="project" value="TreeGrafter"/>
</dbReference>
<dbReference type="Proteomes" id="UP000694546">
    <property type="component" value="Chromosome 22"/>
</dbReference>
<keyword evidence="5" id="KW-0839">Vasoconstrictor</keyword>
<evidence type="ECO:0000256" key="1">
    <source>
        <dbReference type="ARBA" id="ARBA00004613"/>
    </source>
</evidence>
<feature type="domain" description="Endothelin-like toxin" evidence="7">
    <location>
        <begin position="107"/>
        <end position="128"/>
    </location>
</feature>
<gene>
    <name evidence="8" type="primary">edn1</name>
</gene>
<name>A0A8C5B7B3_GADMO</name>
<dbReference type="InterPro" id="IPR001928">
    <property type="entry name" value="Endothln-like_toxin"/>
</dbReference>
<dbReference type="GO" id="GO:0031708">
    <property type="term" value="F:endothelin B receptor binding"/>
    <property type="evidence" value="ECO:0007669"/>
    <property type="project" value="TreeGrafter"/>
</dbReference>
<comment type="similarity">
    <text evidence="2">Belongs to the endothelin/sarafotoxin family.</text>
</comment>
<keyword evidence="3" id="KW-0964">Secreted</keyword>
<organism evidence="8 9">
    <name type="scientific">Gadus morhua</name>
    <name type="common">Atlantic cod</name>
    <dbReference type="NCBI Taxonomy" id="8049"/>
    <lineage>
        <taxon>Eukaryota</taxon>
        <taxon>Metazoa</taxon>
        <taxon>Chordata</taxon>
        <taxon>Craniata</taxon>
        <taxon>Vertebrata</taxon>
        <taxon>Euteleostomi</taxon>
        <taxon>Actinopterygii</taxon>
        <taxon>Neopterygii</taxon>
        <taxon>Teleostei</taxon>
        <taxon>Neoteleostei</taxon>
        <taxon>Acanthomorphata</taxon>
        <taxon>Zeiogadaria</taxon>
        <taxon>Gadariae</taxon>
        <taxon>Gadiformes</taxon>
        <taxon>Gadoidei</taxon>
        <taxon>Gadidae</taxon>
        <taxon>Gadus</taxon>
    </lineage>
</organism>
<feature type="region of interest" description="Disordered" evidence="6">
    <location>
        <begin position="148"/>
        <end position="216"/>
    </location>
</feature>
<evidence type="ECO:0000256" key="4">
    <source>
        <dbReference type="ARBA" id="ARBA00022858"/>
    </source>
</evidence>
<keyword evidence="4" id="KW-0838">Vasoactive</keyword>
<dbReference type="GO" id="GO:0003100">
    <property type="term" value="P:regulation of systemic arterial blood pressure by endothelin"/>
    <property type="evidence" value="ECO:0007669"/>
    <property type="project" value="TreeGrafter"/>
</dbReference>
<evidence type="ECO:0000313" key="8">
    <source>
        <dbReference type="Ensembl" id="ENSGMOP00000041970.1"/>
    </source>
</evidence>
<dbReference type="GeneTree" id="ENSGT00950000183053"/>
<evidence type="ECO:0000256" key="3">
    <source>
        <dbReference type="ARBA" id="ARBA00022525"/>
    </source>
</evidence>
<dbReference type="PRINTS" id="PR00365">
    <property type="entry name" value="ENDOTHELIN"/>
</dbReference>
<protein>
    <submittedName>
        <fullName evidence="8">Endothelin 1</fullName>
    </submittedName>
</protein>
<evidence type="ECO:0000256" key="5">
    <source>
        <dbReference type="ARBA" id="ARBA00023322"/>
    </source>
</evidence>
<sequence length="216" mass="23722">MHDDLYYYPAMTMRETFAEIKYVSFFPLIAVVSAPASEVPAASLVSHVRNKRCSCATFLDHECVYFCHLDIIWVNTPERIVSYGLGNMPRRRRSAGVPPAKSHGGARCRCLKGNDSACNNFCQPEHQLRQNKTSLGKKIRRAEGERCSGAGCARTPSMKRRTNRGKHEENVVAGSAARRGADPRRPGGVEDEEVEEGGGGGARRILDSLGSTSSNH</sequence>
<proteinExistence type="inferred from homology"/>
<comment type="subcellular location">
    <subcellularLocation>
        <location evidence="1">Secreted</location>
    </subcellularLocation>
</comment>
<dbReference type="InterPro" id="IPR019764">
    <property type="entry name" value="Endothelin_toxin_CS"/>
</dbReference>
<dbReference type="AlphaFoldDB" id="A0A8C5B7B3"/>
<accession>A0A8C5B7B3</accession>
<evidence type="ECO:0000313" key="9">
    <source>
        <dbReference type="Proteomes" id="UP000694546"/>
    </source>
</evidence>